<evidence type="ECO:0000256" key="1">
    <source>
        <dbReference type="ARBA" id="ARBA00000085"/>
    </source>
</evidence>
<dbReference type="Pfam" id="PF08448">
    <property type="entry name" value="PAS_4"/>
    <property type="match status" value="1"/>
</dbReference>
<dbReference type="Pfam" id="PF00072">
    <property type="entry name" value="Response_reg"/>
    <property type="match status" value="1"/>
</dbReference>
<evidence type="ECO:0000256" key="4">
    <source>
        <dbReference type="ARBA" id="ARBA00022679"/>
    </source>
</evidence>
<dbReference type="SUPFAM" id="SSF55874">
    <property type="entry name" value="ATPase domain of HSP90 chaperone/DNA topoisomerase II/histidine kinase"/>
    <property type="match status" value="1"/>
</dbReference>
<dbReference type="Pfam" id="PF02518">
    <property type="entry name" value="HATPase_c"/>
    <property type="match status" value="1"/>
</dbReference>
<dbReference type="InterPro" id="IPR001789">
    <property type="entry name" value="Sig_transdc_resp-reg_receiver"/>
</dbReference>
<dbReference type="InterPro" id="IPR004358">
    <property type="entry name" value="Sig_transdc_His_kin-like_C"/>
</dbReference>
<dbReference type="AlphaFoldDB" id="A0AA48HTY9"/>
<dbReference type="CDD" id="cd00082">
    <property type="entry name" value="HisKA"/>
    <property type="match status" value="1"/>
</dbReference>
<organism evidence="16 17">
    <name type="scientific">Planctobacterium marinum</name>
    <dbReference type="NCBI Taxonomy" id="1631968"/>
    <lineage>
        <taxon>Bacteria</taxon>
        <taxon>Pseudomonadati</taxon>
        <taxon>Pseudomonadota</taxon>
        <taxon>Gammaproteobacteria</taxon>
        <taxon>Alteromonadales</taxon>
        <taxon>Alteromonadaceae</taxon>
        <taxon>Planctobacterium</taxon>
    </lineage>
</organism>
<evidence type="ECO:0000256" key="10">
    <source>
        <dbReference type="ARBA" id="ARBA00068150"/>
    </source>
</evidence>
<evidence type="ECO:0000313" key="16">
    <source>
        <dbReference type="EMBL" id="BDX05803.1"/>
    </source>
</evidence>
<dbReference type="PROSITE" id="PS50113">
    <property type="entry name" value="PAC"/>
    <property type="match status" value="1"/>
</dbReference>
<dbReference type="InterPro" id="IPR036097">
    <property type="entry name" value="HisK_dim/P_sf"/>
</dbReference>
<evidence type="ECO:0000259" key="15">
    <source>
        <dbReference type="PROSITE" id="PS50113"/>
    </source>
</evidence>
<dbReference type="SUPFAM" id="SSF52172">
    <property type="entry name" value="CheY-like"/>
    <property type="match status" value="1"/>
</dbReference>
<keyword evidence="3 11" id="KW-0597">Phosphoprotein</keyword>
<dbReference type="PROSITE" id="PS50109">
    <property type="entry name" value="HIS_KIN"/>
    <property type="match status" value="1"/>
</dbReference>
<dbReference type="SMART" id="SM00388">
    <property type="entry name" value="HisKA"/>
    <property type="match status" value="1"/>
</dbReference>
<dbReference type="PANTHER" id="PTHR45339:SF1">
    <property type="entry name" value="HYBRID SIGNAL TRANSDUCTION HISTIDINE KINASE J"/>
    <property type="match status" value="1"/>
</dbReference>
<dbReference type="InterPro" id="IPR003594">
    <property type="entry name" value="HATPase_dom"/>
</dbReference>
<dbReference type="KEGG" id="pmaw:MACH26_13240"/>
<dbReference type="SUPFAM" id="SSF55785">
    <property type="entry name" value="PYP-like sensor domain (PAS domain)"/>
    <property type="match status" value="1"/>
</dbReference>
<comment type="catalytic activity">
    <reaction evidence="1">
        <text>ATP + protein L-histidine = ADP + protein N-phospho-L-histidine.</text>
        <dbReference type="EC" id="2.7.13.3"/>
    </reaction>
</comment>
<accession>A0AA48HTY9</accession>
<dbReference type="EC" id="2.7.13.3" evidence="2"/>
<evidence type="ECO:0000259" key="14">
    <source>
        <dbReference type="PROSITE" id="PS50110"/>
    </source>
</evidence>
<keyword evidence="12" id="KW-0812">Transmembrane</keyword>
<dbReference type="PROSITE" id="PS50110">
    <property type="entry name" value="RESPONSE_REGULATORY"/>
    <property type="match status" value="1"/>
</dbReference>
<gene>
    <name evidence="16" type="ORF">MACH26_13240</name>
</gene>
<evidence type="ECO:0000256" key="8">
    <source>
        <dbReference type="ARBA" id="ARBA00023012"/>
    </source>
</evidence>
<dbReference type="InterPro" id="IPR011006">
    <property type="entry name" value="CheY-like_superfamily"/>
</dbReference>
<name>A0AA48HTY9_9ALTE</name>
<feature type="transmembrane region" description="Helical" evidence="12">
    <location>
        <begin position="76"/>
        <end position="105"/>
    </location>
</feature>
<dbReference type="GO" id="GO:0000155">
    <property type="term" value="F:phosphorelay sensor kinase activity"/>
    <property type="evidence" value="ECO:0007669"/>
    <property type="project" value="InterPro"/>
</dbReference>
<dbReference type="InterPro" id="IPR005467">
    <property type="entry name" value="His_kinase_dom"/>
</dbReference>
<keyword evidence="12" id="KW-0472">Membrane</keyword>
<dbReference type="CDD" id="cd17546">
    <property type="entry name" value="REC_hyHK_CKI1_RcsC-like"/>
    <property type="match status" value="1"/>
</dbReference>
<evidence type="ECO:0000256" key="2">
    <source>
        <dbReference type="ARBA" id="ARBA00012438"/>
    </source>
</evidence>
<feature type="transmembrane region" description="Helical" evidence="12">
    <location>
        <begin position="20"/>
        <end position="37"/>
    </location>
</feature>
<evidence type="ECO:0000259" key="13">
    <source>
        <dbReference type="PROSITE" id="PS50109"/>
    </source>
</evidence>
<evidence type="ECO:0000256" key="3">
    <source>
        <dbReference type="ARBA" id="ARBA00022553"/>
    </source>
</evidence>
<dbReference type="SMART" id="SM00448">
    <property type="entry name" value="REC"/>
    <property type="match status" value="1"/>
</dbReference>
<dbReference type="Gene3D" id="3.30.450.20">
    <property type="entry name" value="PAS domain"/>
    <property type="match status" value="1"/>
</dbReference>
<feature type="domain" description="PAC" evidence="15">
    <location>
        <begin position="278"/>
        <end position="330"/>
    </location>
</feature>
<dbReference type="InterPro" id="IPR048437">
    <property type="entry name" value="MASE11"/>
</dbReference>
<evidence type="ECO:0000256" key="7">
    <source>
        <dbReference type="ARBA" id="ARBA00022840"/>
    </source>
</evidence>
<keyword evidence="7" id="KW-0067">ATP-binding</keyword>
<evidence type="ECO:0000256" key="5">
    <source>
        <dbReference type="ARBA" id="ARBA00022741"/>
    </source>
</evidence>
<dbReference type="SMART" id="SM00387">
    <property type="entry name" value="HATPase_c"/>
    <property type="match status" value="1"/>
</dbReference>
<proteinExistence type="predicted"/>
<keyword evidence="6" id="KW-0418">Kinase</keyword>
<reference evidence="16" key="1">
    <citation type="submission" date="2023-01" db="EMBL/GenBank/DDBJ databases">
        <title>Complete genome sequence of Planctobacterium marinum strain Dej080120_11.</title>
        <authorList>
            <person name="Ueki S."/>
            <person name="Maruyama F."/>
        </authorList>
    </citation>
    <scope>NUCLEOTIDE SEQUENCE</scope>
    <source>
        <strain evidence="16">Dej080120_11</strain>
    </source>
</reference>
<dbReference type="PRINTS" id="PR00344">
    <property type="entry name" value="BCTRLSENSOR"/>
</dbReference>
<sequence>MQIRESEDFVAIRDSLIDRLVVAMLAMLTIALLGSFYRMSVIGFQPVMAVHIFISLVFLCVYVLRRRISGKLKAIVMISTLFLAGVAGLFNFGLVGAGTIILLVAGVMSALVLTSKIALAVLIAGAVVQVIYMLAIAQNKLTFEIAIADYALSIPAWLNNLTAYIVLSAICLYVIDKFFTYLKTMSAVLQHAVEEKHQELEHSELLLQTVLNSLPYGVFWKKPDLSYWGANKRFIQDIGAKHLNELLNKSDQDFKSEAAAQSYAEQDAEVLKSGEPVLGIITQSQSPEGEDLYTLTNKVPLIDKQNRIIGVLGAYEDVTEAKKMERALQEAVIATQQASQAKSEFLATMSHEIRTPINGVMGLLELTLDTALDERQGEYITKANLSAKTLLQIINQILDISKIEAGKMDLECIPFCISDVLQQLDTQLRHLALAKNLEFTIEEKGLVAEKVAGDPTKLLQVLVNLVSNAIKFTEQGGVTVTVGALKHQDKLKLQFVVADTGIGVAKEDQESLFQSFTQAESSTSRRFGGTGLGLSIVKQLLEMQGGSIEVKSEKGQGTRFICQINYDQAQHVAHTQKETKHKDLVGTKILLAEDNEINQLIACEMLGQAGAEVTVAGDGIQALQTLQKSQFDLVLMDIQMPNMDGTEALIKLRQNVCFHNLPVVALTANVLSHEVKFYREIGFSGHLGKPFQKEQLLSKIHEVLSDS</sequence>
<dbReference type="EMBL" id="AP027272">
    <property type="protein sequence ID" value="BDX05803.1"/>
    <property type="molecule type" value="Genomic_DNA"/>
</dbReference>
<dbReference type="RefSeq" id="WP_338291795.1">
    <property type="nucleotide sequence ID" value="NZ_AP027272.1"/>
</dbReference>
<feature type="transmembrane region" description="Helical" evidence="12">
    <location>
        <begin position="157"/>
        <end position="175"/>
    </location>
</feature>
<dbReference type="Pfam" id="PF20969">
    <property type="entry name" value="MASE11"/>
    <property type="match status" value="1"/>
</dbReference>
<dbReference type="FunFam" id="3.30.565.10:FF:000010">
    <property type="entry name" value="Sensor histidine kinase RcsC"/>
    <property type="match status" value="1"/>
</dbReference>
<comment type="subunit">
    <text evidence="9">At low DSF concentrations, interacts with RpfF.</text>
</comment>
<keyword evidence="17" id="KW-1185">Reference proteome</keyword>
<evidence type="ECO:0000256" key="6">
    <source>
        <dbReference type="ARBA" id="ARBA00022777"/>
    </source>
</evidence>
<dbReference type="InterPro" id="IPR003661">
    <property type="entry name" value="HisK_dim/P_dom"/>
</dbReference>
<dbReference type="Gene3D" id="3.30.565.10">
    <property type="entry name" value="Histidine kinase-like ATPase, C-terminal domain"/>
    <property type="match status" value="1"/>
</dbReference>
<protein>
    <recommendedName>
        <fullName evidence="10">Sensory/regulatory protein RpfC</fullName>
        <ecNumber evidence="2">2.7.13.3</ecNumber>
    </recommendedName>
</protein>
<dbReference type="InterPro" id="IPR013656">
    <property type="entry name" value="PAS_4"/>
</dbReference>
<feature type="domain" description="Response regulatory" evidence="14">
    <location>
        <begin position="588"/>
        <end position="704"/>
    </location>
</feature>
<keyword evidence="5" id="KW-0547">Nucleotide-binding</keyword>
<dbReference type="GO" id="GO:0005524">
    <property type="term" value="F:ATP binding"/>
    <property type="evidence" value="ECO:0007669"/>
    <property type="project" value="UniProtKB-KW"/>
</dbReference>
<dbReference type="InterPro" id="IPR000700">
    <property type="entry name" value="PAS-assoc_C"/>
</dbReference>
<dbReference type="SUPFAM" id="SSF47384">
    <property type="entry name" value="Homodimeric domain of signal transducing histidine kinase"/>
    <property type="match status" value="1"/>
</dbReference>
<feature type="transmembrane region" description="Helical" evidence="12">
    <location>
        <begin position="117"/>
        <end position="137"/>
    </location>
</feature>
<keyword evidence="4" id="KW-0808">Transferase</keyword>
<keyword evidence="8" id="KW-0902">Two-component regulatory system</keyword>
<dbReference type="Proteomes" id="UP001333710">
    <property type="component" value="Chromosome"/>
</dbReference>
<evidence type="ECO:0000313" key="17">
    <source>
        <dbReference type="Proteomes" id="UP001333710"/>
    </source>
</evidence>
<evidence type="ECO:0000256" key="11">
    <source>
        <dbReference type="PROSITE-ProRule" id="PRU00169"/>
    </source>
</evidence>
<keyword evidence="12" id="KW-1133">Transmembrane helix</keyword>
<dbReference type="Gene3D" id="3.40.50.2300">
    <property type="match status" value="1"/>
</dbReference>
<feature type="transmembrane region" description="Helical" evidence="12">
    <location>
        <begin position="43"/>
        <end position="64"/>
    </location>
</feature>
<dbReference type="InterPro" id="IPR035965">
    <property type="entry name" value="PAS-like_dom_sf"/>
</dbReference>
<dbReference type="Pfam" id="PF00512">
    <property type="entry name" value="HisKA"/>
    <property type="match status" value="1"/>
</dbReference>
<evidence type="ECO:0000256" key="9">
    <source>
        <dbReference type="ARBA" id="ARBA00064003"/>
    </source>
</evidence>
<feature type="modified residue" description="4-aspartylphosphate" evidence="11">
    <location>
        <position position="637"/>
    </location>
</feature>
<dbReference type="Gene3D" id="1.10.287.130">
    <property type="match status" value="1"/>
</dbReference>
<dbReference type="PANTHER" id="PTHR45339">
    <property type="entry name" value="HYBRID SIGNAL TRANSDUCTION HISTIDINE KINASE J"/>
    <property type="match status" value="1"/>
</dbReference>
<evidence type="ECO:0000256" key="12">
    <source>
        <dbReference type="SAM" id="Phobius"/>
    </source>
</evidence>
<dbReference type="FunFam" id="1.10.287.130:FF:000002">
    <property type="entry name" value="Two-component osmosensing histidine kinase"/>
    <property type="match status" value="1"/>
</dbReference>
<dbReference type="InterPro" id="IPR036890">
    <property type="entry name" value="HATPase_C_sf"/>
</dbReference>
<feature type="domain" description="Histidine kinase" evidence="13">
    <location>
        <begin position="348"/>
        <end position="568"/>
    </location>
</feature>
<dbReference type="CDD" id="cd16922">
    <property type="entry name" value="HATPase_EvgS-ArcB-TorS-like"/>
    <property type="match status" value="1"/>
</dbReference>